<evidence type="ECO:0000256" key="1">
    <source>
        <dbReference type="ARBA" id="ARBA00001971"/>
    </source>
</evidence>
<dbReference type="PANTHER" id="PTHR46206">
    <property type="entry name" value="CYTOCHROME P450"/>
    <property type="match status" value="1"/>
</dbReference>
<dbReference type="InterPro" id="IPR001128">
    <property type="entry name" value="Cyt_P450"/>
</dbReference>
<keyword evidence="4 7" id="KW-0560">Oxidoreductase</keyword>
<evidence type="ECO:0000256" key="3">
    <source>
        <dbReference type="ARBA" id="ARBA00022723"/>
    </source>
</evidence>
<dbReference type="EMBL" id="LAEV01000369">
    <property type="protein sequence ID" value="KKA30548.1"/>
    <property type="molecule type" value="Genomic_DNA"/>
</dbReference>
<dbReference type="InterPro" id="IPR002401">
    <property type="entry name" value="Cyt_P450_E_grp-I"/>
</dbReference>
<evidence type="ECO:0000256" key="2">
    <source>
        <dbReference type="ARBA" id="ARBA00010617"/>
    </source>
</evidence>
<organism evidence="9 10">
    <name type="scientific">Thielaviopsis punctulata</name>
    <dbReference type="NCBI Taxonomy" id="72032"/>
    <lineage>
        <taxon>Eukaryota</taxon>
        <taxon>Fungi</taxon>
        <taxon>Dikarya</taxon>
        <taxon>Ascomycota</taxon>
        <taxon>Pezizomycotina</taxon>
        <taxon>Sordariomycetes</taxon>
        <taxon>Hypocreomycetidae</taxon>
        <taxon>Microascales</taxon>
        <taxon>Ceratocystidaceae</taxon>
        <taxon>Thielaviopsis</taxon>
    </lineage>
</organism>
<dbReference type="GO" id="GO:0020037">
    <property type="term" value="F:heme binding"/>
    <property type="evidence" value="ECO:0007669"/>
    <property type="project" value="InterPro"/>
</dbReference>
<comment type="cofactor">
    <cofactor evidence="1 6">
        <name>heme</name>
        <dbReference type="ChEBI" id="CHEBI:30413"/>
    </cofactor>
</comment>
<dbReference type="GO" id="GO:0004497">
    <property type="term" value="F:monooxygenase activity"/>
    <property type="evidence" value="ECO:0007669"/>
    <property type="project" value="UniProtKB-KW"/>
</dbReference>
<keyword evidence="5 6" id="KW-0408">Iron</keyword>
<sequence>MSILGYEDMELQLPEMPTIISGCRNIWWYAVIVAACFLYWIFTRAEEPVIDIPVYTASKAKWMFSAETLIKDSYNKHLDRPYQIHATEGLQVLIPPRMVSEIKGLPEDVLSAGEAIAEVMQTPYTHFTASHNTTLMTTIIKTKLGQNIARLTPQLRTELEHITATELPPCCDWTPIVFQPFALRAIARISGRVFVGPDINRKEAWLNTSINYAVHVFLAVVKLQLFPAWLRPYGKFLVSELGQIKRDEALATALLRPVIEDRLQEGEFGSGEKAPDDLIQWFMDTLPESDRADVAVQAKLQLIVAAAAIHTTTNLLTDCMYDLAARPEVQEMLREEAMAVLEVEGGWCSKDSLLKLRKMDSFIKEVQRLSGNITSFIRKVVKPINLSDGTHLPSGTKILAAQSGISHDPRFFHDPSTLDPLRFYKLREAFPRDANRWQFTALNETSLNFGAGRHACPGRFLAANEVKLCLAYFLINYDIALRQDEQRPKPFIMVMTKVPDPKAEVLLRRREKGCVL</sequence>
<dbReference type="GO" id="GO:0016705">
    <property type="term" value="F:oxidoreductase activity, acting on paired donors, with incorporation or reduction of molecular oxygen"/>
    <property type="evidence" value="ECO:0007669"/>
    <property type="project" value="InterPro"/>
</dbReference>
<evidence type="ECO:0000313" key="10">
    <source>
        <dbReference type="Proteomes" id="UP000033483"/>
    </source>
</evidence>
<evidence type="ECO:0008006" key="11">
    <source>
        <dbReference type="Google" id="ProtNLM"/>
    </source>
</evidence>
<evidence type="ECO:0000313" key="9">
    <source>
        <dbReference type="EMBL" id="KKA30548.1"/>
    </source>
</evidence>
<dbReference type="SUPFAM" id="SSF48264">
    <property type="entry name" value="Cytochrome P450"/>
    <property type="match status" value="1"/>
</dbReference>
<keyword evidence="7" id="KW-0503">Monooxygenase</keyword>
<keyword evidence="3 6" id="KW-0479">Metal-binding</keyword>
<evidence type="ECO:0000256" key="7">
    <source>
        <dbReference type="RuleBase" id="RU000461"/>
    </source>
</evidence>
<dbReference type="AlphaFoldDB" id="A0A0F4ZL11"/>
<dbReference type="Pfam" id="PF00067">
    <property type="entry name" value="p450"/>
    <property type="match status" value="1"/>
</dbReference>
<keyword evidence="6 7" id="KW-0349">Heme</keyword>
<dbReference type="PROSITE" id="PS00086">
    <property type="entry name" value="CYTOCHROME_P450"/>
    <property type="match status" value="1"/>
</dbReference>
<accession>A0A0F4ZL11</accession>
<proteinExistence type="inferred from homology"/>
<dbReference type="Proteomes" id="UP000033483">
    <property type="component" value="Unassembled WGS sequence"/>
</dbReference>
<dbReference type="OrthoDB" id="1844152at2759"/>
<dbReference type="InterPro" id="IPR036396">
    <property type="entry name" value="Cyt_P450_sf"/>
</dbReference>
<dbReference type="PANTHER" id="PTHR46206:SF7">
    <property type="entry name" value="P450, PUTATIVE (EUROFUNG)-RELATED"/>
    <property type="match status" value="1"/>
</dbReference>
<gene>
    <name evidence="9" type="ORF">TD95_003633</name>
</gene>
<evidence type="ECO:0000256" key="8">
    <source>
        <dbReference type="SAM" id="Phobius"/>
    </source>
</evidence>
<name>A0A0F4ZL11_9PEZI</name>
<dbReference type="PRINTS" id="PR00463">
    <property type="entry name" value="EP450I"/>
</dbReference>
<keyword evidence="8" id="KW-0812">Transmembrane</keyword>
<comment type="caution">
    <text evidence="9">The sequence shown here is derived from an EMBL/GenBank/DDBJ whole genome shotgun (WGS) entry which is preliminary data.</text>
</comment>
<keyword evidence="8" id="KW-0472">Membrane</keyword>
<evidence type="ECO:0000256" key="5">
    <source>
        <dbReference type="ARBA" id="ARBA00023004"/>
    </source>
</evidence>
<keyword evidence="10" id="KW-1185">Reference proteome</keyword>
<feature type="transmembrane region" description="Helical" evidence="8">
    <location>
        <begin position="26"/>
        <end position="42"/>
    </location>
</feature>
<dbReference type="InterPro" id="IPR017972">
    <property type="entry name" value="Cyt_P450_CS"/>
</dbReference>
<dbReference type="Gene3D" id="1.10.630.10">
    <property type="entry name" value="Cytochrome P450"/>
    <property type="match status" value="1"/>
</dbReference>
<evidence type="ECO:0000256" key="6">
    <source>
        <dbReference type="PIRSR" id="PIRSR602401-1"/>
    </source>
</evidence>
<keyword evidence="8" id="KW-1133">Transmembrane helix</keyword>
<comment type="similarity">
    <text evidence="2 7">Belongs to the cytochrome P450 family.</text>
</comment>
<dbReference type="CDD" id="cd11041">
    <property type="entry name" value="CYP503A1-like"/>
    <property type="match status" value="1"/>
</dbReference>
<dbReference type="GO" id="GO:0005506">
    <property type="term" value="F:iron ion binding"/>
    <property type="evidence" value="ECO:0007669"/>
    <property type="project" value="InterPro"/>
</dbReference>
<evidence type="ECO:0000256" key="4">
    <source>
        <dbReference type="ARBA" id="ARBA00023002"/>
    </source>
</evidence>
<reference evidence="9 10" key="1">
    <citation type="submission" date="2015-03" db="EMBL/GenBank/DDBJ databases">
        <authorList>
            <person name="Radwan O."/>
            <person name="Al-Naeli F.A."/>
            <person name="Rendon G.A."/>
            <person name="Fields C."/>
        </authorList>
    </citation>
    <scope>NUCLEOTIDE SEQUENCE [LARGE SCALE GENOMIC DNA]</scope>
    <source>
        <strain evidence="9">CR-DP1</strain>
    </source>
</reference>
<protein>
    <recommendedName>
        <fullName evidence="11">Cytochrome P450</fullName>
    </recommendedName>
</protein>
<feature type="binding site" description="axial binding residue" evidence="6">
    <location>
        <position position="456"/>
    </location>
    <ligand>
        <name>heme</name>
        <dbReference type="ChEBI" id="CHEBI:30413"/>
    </ligand>
    <ligandPart>
        <name>Fe</name>
        <dbReference type="ChEBI" id="CHEBI:18248"/>
    </ligandPart>
</feature>